<gene>
    <name evidence="1" type="ORF">E1202_15980</name>
</gene>
<sequence length="131" mass="14684">MLRIDLAEAGTMAQHPLEEMYAARDALDRAARKCARTDLAQLDWPPFGAALLGVLGSLHHLADELTNKLDQVDRNSLYKEALRDHPQEALDRAIGDLEGMTAVLASAMRHAGEYWEEAQHIHEDTVSRERE</sequence>
<protein>
    <submittedName>
        <fullName evidence="1">Uncharacterized protein</fullName>
    </submittedName>
</protein>
<comment type="caution">
    <text evidence="1">The sequence shown here is derived from an EMBL/GenBank/DDBJ whole genome shotgun (WGS) entry which is preliminary data.</text>
</comment>
<proteinExistence type="predicted"/>
<organism evidence="1 2">
    <name type="scientific">Saccharopolyspora karakumensis</name>
    <dbReference type="NCBI Taxonomy" id="2530386"/>
    <lineage>
        <taxon>Bacteria</taxon>
        <taxon>Bacillati</taxon>
        <taxon>Actinomycetota</taxon>
        <taxon>Actinomycetes</taxon>
        <taxon>Pseudonocardiales</taxon>
        <taxon>Pseudonocardiaceae</taxon>
        <taxon>Saccharopolyspora</taxon>
    </lineage>
</organism>
<accession>A0A4R5BM15</accession>
<dbReference type="AlphaFoldDB" id="A0A4R5BM15"/>
<keyword evidence="2" id="KW-1185">Reference proteome</keyword>
<dbReference type="Proteomes" id="UP000294723">
    <property type="component" value="Unassembled WGS sequence"/>
</dbReference>
<evidence type="ECO:0000313" key="2">
    <source>
        <dbReference type="Proteomes" id="UP000294723"/>
    </source>
</evidence>
<dbReference type="EMBL" id="SMLA01000021">
    <property type="protein sequence ID" value="TDD87791.1"/>
    <property type="molecule type" value="Genomic_DNA"/>
</dbReference>
<evidence type="ECO:0000313" key="1">
    <source>
        <dbReference type="EMBL" id="TDD87791.1"/>
    </source>
</evidence>
<name>A0A4R5BM15_9PSEU</name>
<reference evidence="1 2" key="1">
    <citation type="submission" date="2019-03" db="EMBL/GenBank/DDBJ databases">
        <title>Draft genome sequences of novel Actinobacteria.</title>
        <authorList>
            <person name="Sahin N."/>
            <person name="Ay H."/>
            <person name="Saygin H."/>
        </authorList>
    </citation>
    <scope>NUCLEOTIDE SEQUENCE [LARGE SCALE GENOMIC DNA]</scope>
    <source>
        <strain evidence="1 2">5K548</strain>
    </source>
</reference>